<organism evidence="1 2">
    <name type="scientific">Gymnopus androsaceus JB14</name>
    <dbReference type="NCBI Taxonomy" id="1447944"/>
    <lineage>
        <taxon>Eukaryota</taxon>
        <taxon>Fungi</taxon>
        <taxon>Dikarya</taxon>
        <taxon>Basidiomycota</taxon>
        <taxon>Agaricomycotina</taxon>
        <taxon>Agaricomycetes</taxon>
        <taxon>Agaricomycetidae</taxon>
        <taxon>Agaricales</taxon>
        <taxon>Marasmiineae</taxon>
        <taxon>Omphalotaceae</taxon>
        <taxon>Gymnopus</taxon>
    </lineage>
</organism>
<dbReference type="AlphaFoldDB" id="A0A6A4GS40"/>
<name>A0A6A4GS40_9AGAR</name>
<feature type="non-terminal residue" evidence="1">
    <location>
        <position position="98"/>
    </location>
</feature>
<evidence type="ECO:0000313" key="1">
    <source>
        <dbReference type="EMBL" id="KAE9388045.1"/>
    </source>
</evidence>
<dbReference type="InterPro" id="IPR041078">
    <property type="entry name" value="Plavaka"/>
</dbReference>
<gene>
    <name evidence="1" type="ORF">BT96DRAFT_745262</name>
</gene>
<sequence length="98" mass="10603">TQLTNFSGGKAVYPVYLMIGLGGNQICRPVCSLHIYELFYQSIAGVLVPIKKAGLKGSMMTSGNGKQWMGHSIISAYAANYPEQCLVMCTKYGTCPKC</sequence>
<evidence type="ECO:0000313" key="2">
    <source>
        <dbReference type="Proteomes" id="UP000799118"/>
    </source>
</evidence>
<dbReference type="Proteomes" id="UP000799118">
    <property type="component" value="Unassembled WGS sequence"/>
</dbReference>
<reference evidence="1" key="1">
    <citation type="journal article" date="2019" name="Environ. Microbiol.">
        <title>Fungal ecological strategies reflected in gene transcription - a case study of two litter decomposers.</title>
        <authorList>
            <person name="Barbi F."/>
            <person name="Kohler A."/>
            <person name="Barry K."/>
            <person name="Baskaran P."/>
            <person name="Daum C."/>
            <person name="Fauchery L."/>
            <person name="Ihrmark K."/>
            <person name="Kuo A."/>
            <person name="LaButti K."/>
            <person name="Lipzen A."/>
            <person name="Morin E."/>
            <person name="Grigoriev I.V."/>
            <person name="Henrissat B."/>
            <person name="Lindahl B."/>
            <person name="Martin F."/>
        </authorList>
    </citation>
    <scope>NUCLEOTIDE SEQUENCE</scope>
    <source>
        <strain evidence="1">JB14</strain>
    </source>
</reference>
<keyword evidence="2" id="KW-1185">Reference proteome</keyword>
<dbReference type="EMBL" id="ML769764">
    <property type="protein sequence ID" value="KAE9388045.1"/>
    <property type="molecule type" value="Genomic_DNA"/>
</dbReference>
<dbReference type="OrthoDB" id="2418900at2759"/>
<accession>A0A6A4GS40</accession>
<dbReference type="Pfam" id="PF18759">
    <property type="entry name" value="Plavaka"/>
    <property type="match status" value="1"/>
</dbReference>
<proteinExistence type="predicted"/>
<protein>
    <submittedName>
        <fullName evidence="1">Uncharacterized protein</fullName>
    </submittedName>
</protein>
<feature type="non-terminal residue" evidence="1">
    <location>
        <position position="1"/>
    </location>
</feature>